<feature type="region of interest" description="Disordered" evidence="2">
    <location>
        <begin position="1"/>
        <end position="38"/>
    </location>
</feature>
<gene>
    <name evidence="3" type="ORF">HDID_LOCUS10238</name>
</gene>
<dbReference type="EMBL" id="UYSG01011585">
    <property type="protein sequence ID" value="VDL62935.1"/>
    <property type="molecule type" value="Genomic_DNA"/>
</dbReference>
<feature type="coiled-coil region" evidence="1">
    <location>
        <begin position="90"/>
        <end position="138"/>
    </location>
</feature>
<protein>
    <submittedName>
        <fullName evidence="3 5">Uncharacterized protein</fullName>
    </submittedName>
</protein>
<keyword evidence="1" id="KW-0175">Coiled coil</keyword>
<name>A0A0R3SX00_HYMDI</name>
<evidence type="ECO:0000313" key="5">
    <source>
        <dbReference type="WBParaSite" id="HDID_0001024001-mRNA-1"/>
    </source>
</evidence>
<dbReference type="OrthoDB" id="6282889at2759"/>
<reference evidence="3 4" key="2">
    <citation type="submission" date="2018-11" db="EMBL/GenBank/DDBJ databases">
        <authorList>
            <consortium name="Pathogen Informatics"/>
        </authorList>
    </citation>
    <scope>NUCLEOTIDE SEQUENCE [LARGE SCALE GENOMIC DNA]</scope>
</reference>
<organism evidence="5">
    <name type="scientific">Hymenolepis diminuta</name>
    <name type="common">Rat tapeworm</name>
    <dbReference type="NCBI Taxonomy" id="6216"/>
    <lineage>
        <taxon>Eukaryota</taxon>
        <taxon>Metazoa</taxon>
        <taxon>Spiralia</taxon>
        <taxon>Lophotrochozoa</taxon>
        <taxon>Platyhelminthes</taxon>
        <taxon>Cestoda</taxon>
        <taxon>Eucestoda</taxon>
        <taxon>Cyclophyllidea</taxon>
        <taxon>Hymenolepididae</taxon>
        <taxon>Hymenolepis</taxon>
    </lineage>
</organism>
<evidence type="ECO:0000256" key="2">
    <source>
        <dbReference type="SAM" id="MobiDB-lite"/>
    </source>
</evidence>
<proteinExistence type="predicted"/>
<dbReference type="Proteomes" id="UP000274504">
    <property type="component" value="Unassembled WGS sequence"/>
</dbReference>
<evidence type="ECO:0000313" key="3">
    <source>
        <dbReference type="EMBL" id="VDL62935.1"/>
    </source>
</evidence>
<dbReference type="STRING" id="6216.A0A0R3SX00"/>
<reference evidence="5" key="1">
    <citation type="submission" date="2017-02" db="UniProtKB">
        <authorList>
            <consortium name="WormBaseParasite"/>
        </authorList>
    </citation>
    <scope>IDENTIFICATION</scope>
</reference>
<dbReference type="WBParaSite" id="HDID_0001024001-mRNA-1">
    <property type="protein sequence ID" value="HDID_0001024001-mRNA-1"/>
    <property type="gene ID" value="HDID_0001024001"/>
</dbReference>
<sequence>MEEYNRKVKEAEERAKQKRQELIRQRDEGVARKRAEMEKQIEEEYERRKAEAERQRDAQIKERISKVQGDLKKQERDLMQQFCEKLKILRDTEAEKRRKYESALAEANQRSESLKQQLAVVTQQMQELEMLKSQLQIQPKQIQIAVQVPSYQSDTTMEKNLLADFSQKMCALRTQEQQIKKDVSAIKPTSATISFSPTINQQQYPQVMPLCQPPCPPAPQQIQPYCAPAMPMMPMPMMGCYAPCSSCSTCCMPSGGYMPPIPVHAGANIQQNGCSSR</sequence>
<dbReference type="AlphaFoldDB" id="A0A0R3SX00"/>
<evidence type="ECO:0000256" key="1">
    <source>
        <dbReference type="SAM" id="Coils"/>
    </source>
</evidence>
<evidence type="ECO:0000313" key="4">
    <source>
        <dbReference type="Proteomes" id="UP000274504"/>
    </source>
</evidence>
<accession>A0A0R3SX00</accession>